<reference evidence="2 3" key="1">
    <citation type="journal article" date="2015" name="Proc. Natl. Acad. Sci. U.S.A.">
        <title>The resurrection genome of Boea hygrometrica: A blueprint for survival of dehydration.</title>
        <authorList>
            <person name="Xiao L."/>
            <person name="Yang G."/>
            <person name="Zhang L."/>
            <person name="Yang X."/>
            <person name="Zhao S."/>
            <person name="Ji Z."/>
            <person name="Zhou Q."/>
            <person name="Hu M."/>
            <person name="Wang Y."/>
            <person name="Chen M."/>
            <person name="Xu Y."/>
            <person name="Jin H."/>
            <person name="Xiao X."/>
            <person name="Hu G."/>
            <person name="Bao F."/>
            <person name="Hu Y."/>
            <person name="Wan P."/>
            <person name="Li L."/>
            <person name="Deng X."/>
            <person name="Kuang T."/>
            <person name="Xiang C."/>
            <person name="Zhu J.K."/>
            <person name="Oliver M.J."/>
            <person name="He Y."/>
        </authorList>
    </citation>
    <scope>NUCLEOTIDE SEQUENCE [LARGE SCALE GENOMIC DNA]</scope>
    <source>
        <strain evidence="3">cv. XS01</strain>
    </source>
</reference>
<gene>
    <name evidence="2" type="ORF">F511_31881</name>
</gene>
<protein>
    <submittedName>
        <fullName evidence="2">Leucine-rich repeat extensin-like protein 5</fullName>
    </submittedName>
</protein>
<organism evidence="2 3">
    <name type="scientific">Dorcoceras hygrometricum</name>
    <dbReference type="NCBI Taxonomy" id="472368"/>
    <lineage>
        <taxon>Eukaryota</taxon>
        <taxon>Viridiplantae</taxon>
        <taxon>Streptophyta</taxon>
        <taxon>Embryophyta</taxon>
        <taxon>Tracheophyta</taxon>
        <taxon>Spermatophyta</taxon>
        <taxon>Magnoliopsida</taxon>
        <taxon>eudicotyledons</taxon>
        <taxon>Gunneridae</taxon>
        <taxon>Pentapetalae</taxon>
        <taxon>asterids</taxon>
        <taxon>lamiids</taxon>
        <taxon>Lamiales</taxon>
        <taxon>Gesneriaceae</taxon>
        <taxon>Didymocarpoideae</taxon>
        <taxon>Trichosporeae</taxon>
        <taxon>Loxocarpinae</taxon>
        <taxon>Dorcoceras</taxon>
    </lineage>
</organism>
<evidence type="ECO:0000256" key="1">
    <source>
        <dbReference type="SAM" id="MobiDB-lite"/>
    </source>
</evidence>
<feature type="compositionally biased region" description="Basic residues" evidence="1">
    <location>
        <begin position="65"/>
        <end position="77"/>
    </location>
</feature>
<dbReference type="EMBL" id="KV015626">
    <property type="protein sequence ID" value="KZV20509.1"/>
    <property type="molecule type" value="Genomic_DNA"/>
</dbReference>
<feature type="region of interest" description="Disordered" evidence="1">
    <location>
        <begin position="56"/>
        <end position="79"/>
    </location>
</feature>
<proteinExistence type="predicted"/>
<keyword evidence="3" id="KW-1185">Reference proteome</keyword>
<dbReference type="AlphaFoldDB" id="A0A2Z7AMR0"/>
<name>A0A2Z7AMR0_9LAMI</name>
<sequence>MGIDQVPVRIHNKINSDPPNTYNLRASPRSIHSNIVTGTQGNGDRPAEVPVCPAWLPEDPATGQHRPKQQKKEKKIRGQASISITRNIGMIMLIDVYSSSTRTFNSQVLLNRSHQARQLQLTQLLLTGHGTTTKQGLPYSSNLGIERAKELSGSACENSRATLLLRDPSHTSTQDSQLVLIDRATQDELNATCLAPKNGGIRRQLIGEGFE</sequence>
<dbReference type="Proteomes" id="UP000250235">
    <property type="component" value="Unassembled WGS sequence"/>
</dbReference>
<evidence type="ECO:0000313" key="2">
    <source>
        <dbReference type="EMBL" id="KZV20509.1"/>
    </source>
</evidence>
<evidence type="ECO:0000313" key="3">
    <source>
        <dbReference type="Proteomes" id="UP000250235"/>
    </source>
</evidence>
<accession>A0A2Z7AMR0</accession>